<evidence type="ECO:0000256" key="4">
    <source>
        <dbReference type="ARBA" id="ARBA00023136"/>
    </source>
</evidence>
<dbReference type="Pfam" id="PF00916">
    <property type="entry name" value="Sulfate_transp"/>
    <property type="match status" value="1"/>
</dbReference>
<sequence>MFKPKIVDTLKAYTREQFLKDLVAGIIVGIVALPLAIAFAIASGVSPEKGLFTAIIAGFVISAFGGSRVQIGGPTGAFIVIVYGIVQQYGVNGLIIATFIAGIMLMLMGFARFGSVIKFIPHPLIVGFTTGIAVIIFSSQVKDFLGLTMGSVPADFIEKWNAYFHHFSHISPYAVVIGVTTILIIIFFSKITHVIPGSLVAILLATIAVQAFKLPVETIGSRFGSIPSSLPTPGVPHLDWDIIKNSVRPAFTIAILGGIESLLSAVVADGMIGGNHKSNMELVAQGGANIASALFGGIPATGAIARTATNVKNGGRTPVAGIVHALTLLVIMLLVGKWATLIPMSCLAGILVIVAYNMSEHTTFVAIAKGSRSDATVLVTTFLLTVLFDLTLAIEIGMVLAVFLFMRKMIKVSNVSSYLNEDKQQVTDVNAVSRYTIPHGVEVFELTGPMFFGAAYKFKDAIRVIEKKPKVLIVRMRHVPVIDATGIHTIKDVLRMCRHDKMQLILSGIQPPVLEEFRKSRLLFQVGKRYVTPDFETALQRAKEVLGEKKHTPSFPGIQQDKTIGSPL</sequence>
<reference evidence="8 9" key="1">
    <citation type="submission" date="2016-11" db="EMBL/GenBank/DDBJ databases">
        <authorList>
            <person name="Jaros S."/>
            <person name="Januszkiewicz K."/>
            <person name="Wedrychowicz H."/>
        </authorList>
    </citation>
    <scope>NUCLEOTIDE SEQUENCE [LARGE SCALE GENOMIC DNA]</scope>
    <source>
        <strain evidence="8 9">DSM 18119</strain>
    </source>
</reference>
<feature type="transmembrane region" description="Helical" evidence="6">
    <location>
        <begin position="123"/>
        <end position="141"/>
    </location>
</feature>
<dbReference type="SUPFAM" id="SSF52091">
    <property type="entry name" value="SpoIIaa-like"/>
    <property type="match status" value="1"/>
</dbReference>
<feature type="transmembrane region" description="Helical" evidence="6">
    <location>
        <begin position="250"/>
        <end position="270"/>
    </location>
</feature>
<comment type="subcellular location">
    <subcellularLocation>
        <location evidence="1">Membrane</location>
        <topology evidence="1">Multi-pass membrane protein</topology>
    </subcellularLocation>
</comment>
<feature type="transmembrane region" description="Helical" evidence="6">
    <location>
        <begin position="341"/>
        <end position="358"/>
    </location>
</feature>
<evidence type="ECO:0000256" key="6">
    <source>
        <dbReference type="SAM" id="Phobius"/>
    </source>
</evidence>
<dbReference type="GO" id="GO:0055085">
    <property type="term" value="P:transmembrane transport"/>
    <property type="evidence" value="ECO:0007669"/>
    <property type="project" value="InterPro"/>
</dbReference>
<dbReference type="STRING" id="1121884.SAMN02745131_03285"/>
<keyword evidence="4 6" id="KW-0472">Membrane</keyword>
<dbReference type="RefSeq" id="WP_072836422.1">
    <property type="nucleotide sequence ID" value="NZ_FQUU01000015.1"/>
</dbReference>
<accession>A0A1M5DLP1</accession>
<dbReference type="NCBIfam" id="TIGR00815">
    <property type="entry name" value="sulP"/>
    <property type="match status" value="1"/>
</dbReference>
<feature type="transmembrane region" description="Helical" evidence="6">
    <location>
        <begin position="282"/>
        <end position="305"/>
    </location>
</feature>
<dbReference type="Pfam" id="PF01740">
    <property type="entry name" value="STAS"/>
    <property type="match status" value="1"/>
</dbReference>
<dbReference type="CDD" id="cd07042">
    <property type="entry name" value="STAS_SulP_like_sulfate_transporter"/>
    <property type="match status" value="1"/>
</dbReference>
<proteinExistence type="predicted"/>
<evidence type="ECO:0000256" key="5">
    <source>
        <dbReference type="SAM" id="MobiDB-lite"/>
    </source>
</evidence>
<dbReference type="InterPro" id="IPR011547">
    <property type="entry name" value="SLC26A/SulP_dom"/>
</dbReference>
<evidence type="ECO:0000256" key="3">
    <source>
        <dbReference type="ARBA" id="ARBA00022989"/>
    </source>
</evidence>
<dbReference type="AlphaFoldDB" id="A0A1M5DLP1"/>
<feature type="transmembrane region" description="Helical" evidence="6">
    <location>
        <begin position="89"/>
        <end position="111"/>
    </location>
</feature>
<dbReference type="PROSITE" id="PS50801">
    <property type="entry name" value="STAS"/>
    <property type="match status" value="1"/>
</dbReference>
<feature type="transmembrane region" description="Helical" evidence="6">
    <location>
        <begin position="378"/>
        <end position="406"/>
    </location>
</feature>
<evidence type="ECO:0000313" key="9">
    <source>
        <dbReference type="Proteomes" id="UP000184048"/>
    </source>
</evidence>
<name>A0A1M5DLP1_9BACT</name>
<gene>
    <name evidence="8" type="ORF">SAMN02745131_03285</name>
</gene>
<protein>
    <submittedName>
        <fullName evidence="8">Sulfate permease, SulP family</fullName>
    </submittedName>
</protein>
<evidence type="ECO:0000259" key="7">
    <source>
        <dbReference type="PROSITE" id="PS50801"/>
    </source>
</evidence>
<dbReference type="GO" id="GO:0016020">
    <property type="term" value="C:membrane"/>
    <property type="evidence" value="ECO:0007669"/>
    <property type="project" value="UniProtKB-SubCell"/>
</dbReference>
<dbReference type="InterPro" id="IPR036513">
    <property type="entry name" value="STAS_dom_sf"/>
</dbReference>
<evidence type="ECO:0000313" key="8">
    <source>
        <dbReference type="EMBL" id="SHF67897.1"/>
    </source>
</evidence>
<feature type="transmembrane region" description="Helical" evidence="6">
    <location>
        <begin position="170"/>
        <end position="188"/>
    </location>
</feature>
<feature type="transmembrane region" description="Helical" evidence="6">
    <location>
        <begin position="195"/>
        <end position="212"/>
    </location>
</feature>
<keyword evidence="3 6" id="KW-1133">Transmembrane helix</keyword>
<dbReference type="InterPro" id="IPR001902">
    <property type="entry name" value="SLC26A/SulP_fam"/>
</dbReference>
<keyword evidence="9" id="KW-1185">Reference proteome</keyword>
<evidence type="ECO:0000256" key="1">
    <source>
        <dbReference type="ARBA" id="ARBA00004141"/>
    </source>
</evidence>
<feature type="domain" description="STAS" evidence="7">
    <location>
        <begin position="440"/>
        <end position="542"/>
    </location>
</feature>
<dbReference type="Gene3D" id="3.30.750.24">
    <property type="entry name" value="STAS domain"/>
    <property type="match status" value="1"/>
</dbReference>
<dbReference type="InterPro" id="IPR002645">
    <property type="entry name" value="STAS_dom"/>
</dbReference>
<dbReference type="EMBL" id="FQUU01000015">
    <property type="protein sequence ID" value="SHF67897.1"/>
    <property type="molecule type" value="Genomic_DNA"/>
</dbReference>
<feature type="region of interest" description="Disordered" evidence="5">
    <location>
        <begin position="548"/>
        <end position="568"/>
    </location>
</feature>
<organism evidence="8 9">
    <name type="scientific">Flavisolibacter ginsengisoli DSM 18119</name>
    <dbReference type="NCBI Taxonomy" id="1121884"/>
    <lineage>
        <taxon>Bacteria</taxon>
        <taxon>Pseudomonadati</taxon>
        <taxon>Bacteroidota</taxon>
        <taxon>Chitinophagia</taxon>
        <taxon>Chitinophagales</taxon>
        <taxon>Chitinophagaceae</taxon>
        <taxon>Flavisolibacter</taxon>
    </lineage>
</organism>
<dbReference type="Proteomes" id="UP000184048">
    <property type="component" value="Unassembled WGS sequence"/>
</dbReference>
<evidence type="ECO:0000256" key="2">
    <source>
        <dbReference type="ARBA" id="ARBA00022692"/>
    </source>
</evidence>
<feature type="transmembrane region" description="Helical" evidence="6">
    <location>
        <begin position="22"/>
        <end position="43"/>
    </location>
</feature>
<dbReference type="PANTHER" id="PTHR11814">
    <property type="entry name" value="SULFATE TRANSPORTER"/>
    <property type="match status" value="1"/>
</dbReference>
<keyword evidence="2 6" id="KW-0812">Transmembrane</keyword>
<feature type="transmembrane region" description="Helical" evidence="6">
    <location>
        <begin position="317"/>
        <end position="334"/>
    </location>
</feature>
<dbReference type="OrthoDB" id="9771198at2"/>